<evidence type="ECO:0000256" key="12">
    <source>
        <dbReference type="SAM" id="SignalP"/>
    </source>
</evidence>
<dbReference type="Pfam" id="PF00777">
    <property type="entry name" value="Glyco_transf_29"/>
    <property type="match status" value="1"/>
</dbReference>
<evidence type="ECO:0000256" key="3">
    <source>
        <dbReference type="ARBA" id="ARBA00022676"/>
    </source>
</evidence>
<comment type="subcellular location">
    <subcellularLocation>
        <location evidence="1">Golgi apparatus membrane</location>
        <topology evidence="1">Single-pass type II membrane protein</topology>
    </subcellularLocation>
</comment>
<dbReference type="InterPro" id="IPR038578">
    <property type="entry name" value="GT29-like_sf"/>
</dbReference>
<evidence type="ECO:0000256" key="11">
    <source>
        <dbReference type="SAM" id="MobiDB-lite"/>
    </source>
</evidence>
<comment type="caution">
    <text evidence="13">The sequence shown here is derived from an EMBL/GenBank/DDBJ whole genome shotgun (WGS) entry which is preliminary data.</text>
</comment>
<dbReference type="Gene3D" id="3.90.1480.20">
    <property type="entry name" value="Glycosyl transferase family 29"/>
    <property type="match status" value="1"/>
</dbReference>
<dbReference type="PANTHER" id="PTHR11987:SF36">
    <property type="entry name" value="SIA-ALPHA-2,3-GAL-BETA-1,4-GLCNAC-R:ALPHA 2,8-SIALYLTRANSFERASE"/>
    <property type="match status" value="1"/>
</dbReference>
<evidence type="ECO:0000256" key="5">
    <source>
        <dbReference type="ARBA" id="ARBA00022692"/>
    </source>
</evidence>
<organism evidence="13 14">
    <name type="scientific">Cymbomonas tetramitiformis</name>
    <dbReference type="NCBI Taxonomy" id="36881"/>
    <lineage>
        <taxon>Eukaryota</taxon>
        <taxon>Viridiplantae</taxon>
        <taxon>Chlorophyta</taxon>
        <taxon>Pyramimonadophyceae</taxon>
        <taxon>Pyramimonadales</taxon>
        <taxon>Pyramimonadaceae</taxon>
        <taxon>Cymbomonas</taxon>
    </lineage>
</organism>
<evidence type="ECO:0000256" key="4">
    <source>
        <dbReference type="ARBA" id="ARBA00022679"/>
    </source>
</evidence>
<keyword evidence="3" id="KW-0328">Glycosyltransferase</keyword>
<keyword evidence="10" id="KW-0325">Glycoprotein</keyword>
<evidence type="ECO:0000256" key="6">
    <source>
        <dbReference type="ARBA" id="ARBA00022968"/>
    </source>
</evidence>
<sequence>MRKNYEVFFLALCSVLIWDTSCAQWILPGLFSKSGVTKPVGNAAAIKQHHLASKLAAPSRRDVGESLNPNVKRYLREQCTHMPKGIPVDIRKVLAAFTSAAIRSSSSSGNMERDQSKLNMDLIMPRKSNVFVHRTLNQGACTATGGSCISNITLLRSPTQVLDRFSWDRCAVVGNSGSLLVTRYGHAIDSHDVVVRMNIAPTTGKEIYVGRKTTMRLINSKWARLYSQGSSMVGVGQKTHLIVRVIENTRYYNLLYRTLAKSRPDTLVLLLNANNVKGAQKLLEAYRLCYLYNGRQFVGGTIPSSGLVLTLALTQMCNTVNLYGFGRPKYNGHLVPYQYYVERNSDGSVNQGSQNHAFSMELIVLKELAQTLSKVNMCGINEASAPECKIHGASSSTKKMRSNGTLMDQGD</sequence>
<evidence type="ECO:0000256" key="2">
    <source>
        <dbReference type="ARBA" id="ARBA00006003"/>
    </source>
</evidence>
<keyword evidence="14" id="KW-1185">Reference proteome</keyword>
<dbReference type="PANTHER" id="PTHR11987">
    <property type="entry name" value="ALPHA-2,8-SIALYLTRANSFERASE"/>
    <property type="match status" value="1"/>
</dbReference>
<keyword evidence="7" id="KW-1133">Transmembrane helix</keyword>
<reference evidence="13 14" key="1">
    <citation type="journal article" date="2015" name="Genome Biol. Evol.">
        <title>Comparative Genomics of a Bacterivorous Green Alga Reveals Evolutionary Causalities and Consequences of Phago-Mixotrophic Mode of Nutrition.</title>
        <authorList>
            <person name="Burns J.A."/>
            <person name="Paasch A."/>
            <person name="Narechania A."/>
            <person name="Kim E."/>
        </authorList>
    </citation>
    <scope>NUCLEOTIDE SEQUENCE [LARGE SCALE GENOMIC DNA]</scope>
    <source>
        <strain evidence="13 14">PLY_AMNH</strain>
    </source>
</reference>
<evidence type="ECO:0000313" key="14">
    <source>
        <dbReference type="Proteomes" id="UP001190700"/>
    </source>
</evidence>
<accession>A0AAE0KXC1</accession>
<proteinExistence type="inferred from homology"/>
<evidence type="ECO:0000256" key="1">
    <source>
        <dbReference type="ARBA" id="ARBA00004323"/>
    </source>
</evidence>
<feature type="signal peptide" evidence="12">
    <location>
        <begin position="1"/>
        <end position="23"/>
    </location>
</feature>
<dbReference type="InterPro" id="IPR001675">
    <property type="entry name" value="Glyco_trans_29"/>
</dbReference>
<keyword evidence="9" id="KW-0472">Membrane</keyword>
<feature type="compositionally biased region" description="Polar residues" evidence="11">
    <location>
        <begin position="393"/>
        <end position="411"/>
    </location>
</feature>
<dbReference type="GO" id="GO:0000139">
    <property type="term" value="C:Golgi membrane"/>
    <property type="evidence" value="ECO:0007669"/>
    <property type="project" value="UniProtKB-SubCell"/>
</dbReference>
<keyword evidence="6" id="KW-0735">Signal-anchor</keyword>
<evidence type="ECO:0000256" key="7">
    <source>
        <dbReference type="ARBA" id="ARBA00022989"/>
    </source>
</evidence>
<evidence type="ECO:0000256" key="10">
    <source>
        <dbReference type="ARBA" id="ARBA00023180"/>
    </source>
</evidence>
<keyword evidence="8" id="KW-0333">Golgi apparatus</keyword>
<dbReference type="CDD" id="cd19952">
    <property type="entry name" value="GT29"/>
    <property type="match status" value="1"/>
</dbReference>
<name>A0AAE0KXC1_9CHLO</name>
<feature type="region of interest" description="Disordered" evidence="11">
    <location>
        <begin position="392"/>
        <end position="411"/>
    </location>
</feature>
<feature type="chain" id="PRO_5041975721" evidence="12">
    <location>
        <begin position="24"/>
        <end position="411"/>
    </location>
</feature>
<keyword evidence="12" id="KW-0732">Signal</keyword>
<dbReference type="Proteomes" id="UP001190700">
    <property type="component" value="Unassembled WGS sequence"/>
</dbReference>
<gene>
    <name evidence="13" type="ORF">CYMTET_27074</name>
</gene>
<evidence type="ECO:0000256" key="8">
    <source>
        <dbReference type="ARBA" id="ARBA00023034"/>
    </source>
</evidence>
<keyword evidence="4" id="KW-0808">Transferase</keyword>
<evidence type="ECO:0000313" key="13">
    <source>
        <dbReference type="EMBL" id="KAK3264167.1"/>
    </source>
</evidence>
<comment type="similarity">
    <text evidence="2">Belongs to the glycosyltransferase 29 family.</text>
</comment>
<dbReference type="InterPro" id="IPR050943">
    <property type="entry name" value="Glycosyltr_29_Sialyltrsf"/>
</dbReference>
<protein>
    <submittedName>
        <fullName evidence="13">Uncharacterized protein</fullName>
    </submittedName>
</protein>
<dbReference type="GO" id="GO:0008373">
    <property type="term" value="F:sialyltransferase activity"/>
    <property type="evidence" value="ECO:0007669"/>
    <property type="project" value="InterPro"/>
</dbReference>
<keyword evidence="5" id="KW-0812">Transmembrane</keyword>
<dbReference type="AlphaFoldDB" id="A0AAE0KXC1"/>
<dbReference type="EMBL" id="LGRX02014748">
    <property type="protein sequence ID" value="KAK3264167.1"/>
    <property type="molecule type" value="Genomic_DNA"/>
</dbReference>
<evidence type="ECO:0000256" key="9">
    <source>
        <dbReference type="ARBA" id="ARBA00023136"/>
    </source>
</evidence>